<keyword evidence="1" id="KW-1133">Transmembrane helix</keyword>
<dbReference type="STRING" id="1155689.SAMN05444278_11510"/>
<evidence type="ECO:0000313" key="3">
    <source>
        <dbReference type="Proteomes" id="UP000184462"/>
    </source>
</evidence>
<keyword evidence="3" id="KW-1185">Reference proteome</keyword>
<dbReference type="EMBL" id="FQTW01000015">
    <property type="protein sequence ID" value="SHF01383.1"/>
    <property type="molecule type" value="Genomic_DNA"/>
</dbReference>
<name>A0A1M4Y724_9FLAO</name>
<dbReference type="RefSeq" id="WP_073193723.1">
    <property type="nucleotide sequence ID" value="NZ_FQTW01000015.1"/>
</dbReference>
<gene>
    <name evidence="2" type="ORF">SAMN05444278_11510</name>
</gene>
<dbReference type="Proteomes" id="UP000184462">
    <property type="component" value="Unassembled WGS sequence"/>
</dbReference>
<evidence type="ECO:0008006" key="4">
    <source>
        <dbReference type="Google" id="ProtNLM"/>
    </source>
</evidence>
<keyword evidence="1" id="KW-0472">Membrane</keyword>
<dbReference type="AlphaFoldDB" id="A0A1M4Y724"/>
<sequence>MKNQEYNNILTKDKSSWFIETKDGKRIWQLDLVNKFWSAINLEKIQKNDLVFKNIIFPSFTANEQSQLNTSINYFLKVFGLINELHTKSIEFENCRFQDDAYFLNDIPVITNGKKIEQLIIKSMSFNNCFFERDFRIQGQTIISNFKIYDCIFNGETFIFMSKFFNNFNLNKSKFNKDFLYQANFNKNNAHFSSSTFNKKFSLGQNTFDQKISLGSLVANGEFRLYSNFYKENFNITNIKLNDKSFFQSENYIKAFFQDIEFSTKRHSFENIHLPYKNTLTFRNTYFTNNVNFQNCDTYKMIFKDSEISDVKFSSCEWKSPNRLIILDENKSKKSIIDLKKLENIYRQLKKNFENNKDWELSGKAYVSEMTIRKIRLFKERNYISWFVFLFYDFFGGFTQDYIKPFKWFVIFTIIIFPLYYILFESFDIFNIYSTENIDCSLKNAFVKSISASIPLIKTDLSYLNWWIHSFQTIFSTILLTFIILALRKRFKQ</sequence>
<dbReference type="OrthoDB" id="1164984at2"/>
<feature type="transmembrane region" description="Helical" evidence="1">
    <location>
        <begin position="466"/>
        <end position="487"/>
    </location>
</feature>
<proteinExistence type="predicted"/>
<feature type="transmembrane region" description="Helical" evidence="1">
    <location>
        <begin position="383"/>
        <end position="399"/>
    </location>
</feature>
<protein>
    <recommendedName>
        <fullName evidence="4">Pentapeptide repeat-containing protein</fullName>
    </recommendedName>
</protein>
<accession>A0A1M4Y724</accession>
<organism evidence="2 3">
    <name type="scientific">Psychroflexus salarius</name>
    <dbReference type="NCBI Taxonomy" id="1155689"/>
    <lineage>
        <taxon>Bacteria</taxon>
        <taxon>Pseudomonadati</taxon>
        <taxon>Bacteroidota</taxon>
        <taxon>Flavobacteriia</taxon>
        <taxon>Flavobacteriales</taxon>
        <taxon>Flavobacteriaceae</taxon>
        <taxon>Psychroflexus</taxon>
    </lineage>
</organism>
<reference evidence="2 3" key="1">
    <citation type="submission" date="2016-11" db="EMBL/GenBank/DDBJ databases">
        <authorList>
            <person name="Jaros S."/>
            <person name="Januszkiewicz K."/>
            <person name="Wedrychowicz H."/>
        </authorList>
    </citation>
    <scope>NUCLEOTIDE SEQUENCE [LARGE SCALE GENOMIC DNA]</scope>
    <source>
        <strain evidence="2 3">DSM 25661</strain>
    </source>
</reference>
<keyword evidence="1" id="KW-0812">Transmembrane</keyword>
<evidence type="ECO:0000256" key="1">
    <source>
        <dbReference type="SAM" id="Phobius"/>
    </source>
</evidence>
<evidence type="ECO:0000313" key="2">
    <source>
        <dbReference type="EMBL" id="SHF01383.1"/>
    </source>
</evidence>
<feature type="transmembrane region" description="Helical" evidence="1">
    <location>
        <begin position="406"/>
        <end position="424"/>
    </location>
</feature>